<dbReference type="EMBL" id="CM001219">
    <property type="protein sequence ID" value="AES71596.1"/>
    <property type="molecule type" value="Genomic_DNA"/>
</dbReference>
<protein>
    <submittedName>
        <fullName evidence="3">Ribosomal protein L23 family protein, putative</fullName>
    </submittedName>
</protein>
<dbReference type="InterPro" id="IPR013025">
    <property type="entry name" value="Ribosomal_uL23-like"/>
</dbReference>
<keyword evidence="5" id="KW-1185">Reference proteome</keyword>
<dbReference type="InterPro" id="IPR012678">
    <property type="entry name" value="Ribosomal_uL23/eL15/eS24_sf"/>
</dbReference>
<dbReference type="EnsemblPlants" id="AES71596">
    <property type="protein sequence ID" value="AES71596"/>
    <property type="gene ID" value="MTR_3g079680"/>
</dbReference>
<name>G7J6L4_MEDTR</name>
<keyword evidence="2" id="KW-0687">Ribonucleoprotein</keyword>
<dbReference type="GO" id="GO:0003729">
    <property type="term" value="F:mRNA binding"/>
    <property type="evidence" value="ECO:0007669"/>
    <property type="project" value="UniProtKB-ARBA"/>
</dbReference>
<dbReference type="GO" id="GO:0003735">
    <property type="term" value="F:structural constituent of ribosome"/>
    <property type="evidence" value="ECO:0000318"/>
    <property type="project" value="GO_Central"/>
</dbReference>
<accession>G7J6L4</accession>
<dbReference type="GO" id="GO:0005762">
    <property type="term" value="C:mitochondrial large ribosomal subunit"/>
    <property type="evidence" value="ECO:0000318"/>
    <property type="project" value="GO_Central"/>
</dbReference>
<dbReference type="PANTHER" id="PTHR12059">
    <property type="entry name" value="RIBOSOMAL PROTEIN L23-RELATED"/>
    <property type="match status" value="1"/>
</dbReference>
<dbReference type="eggNOG" id="KOG4089">
    <property type="taxonomic scope" value="Eukaryota"/>
</dbReference>
<dbReference type="GO" id="GO:0032543">
    <property type="term" value="P:mitochondrial translation"/>
    <property type="evidence" value="ECO:0000318"/>
    <property type="project" value="GO_Central"/>
</dbReference>
<evidence type="ECO:0000313" key="4">
    <source>
        <dbReference type="EnsemblPlants" id="AES71596"/>
    </source>
</evidence>
<reference evidence="3 5" key="2">
    <citation type="journal article" date="2014" name="BMC Genomics">
        <title>An improved genome release (version Mt4.0) for the model legume Medicago truncatula.</title>
        <authorList>
            <person name="Tang H."/>
            <person name="Krishnakumar V."/>
            <person name="Bidwell S."/>
            <person name="Rosen B."/>
            <person name="Chan A."/>
            <person name="Zhou S."/>
            <person name="Gentzbittel L."/>
            <person name="Childs K.L."/>
            <person name="Yandell M."/>
            <person name="Gundlach H."/>
            <person name="Mayer K.F."/>
            <person name="Schwartz D.C."/>
            <person name="Town C.D."/>
        </authorList>
    </citation>
    <scope>GENOME REANNOTATION</scope>
    <source>
        <strain evidence="4 5">cv. Jemalong A17</strain>
    </source>
</reference>
<dbReference type="PANTHER" id="PTHR12059:SF5">
    <property type="entry name" value="LARGE RIBOSOMAL SUBUNIT PROTEIN UL23M"/>
    <property type="match status" value="1"/>
</dbReference>
<dbReference type="HOGENOM" id="CLU_1734192_0_0_1"/>
<reference evidence="3 5" key="1">
    <citation type="journal article" date="2011" name="Nature">
        <title>The Medicago genome provides insight into the evolution of rhizobial symbioses.</title>
        <authorList>
            <person name="Young N.D."/>
            <person name="Debelle F."/>
            <person name="Oldroyd G.E."/>
            <person name="Geurts R."/>
            <person name="Cannon S.B."/>
            <person name="Udvardi M.K."/>
            <person name="Benedito V.A."/>
            <person name="Mayer K.F."/>
            <person name="Gouzy J."/>
            <person name="Schoof H."/>
            <person name="Van de Peer Y."/>
            <person name="Proost S."/>
            <person name="Cook D.R."/>
            <person name="Meyers B.C."/>
            <person name="Spannagl M."/>
            <person name="Cheung F."/>
            <person name="De Mita S."/>
            <person name="Krishnakumar V."/>
            <person name="Gundlach H."/>
            <person name="Zhou S."/>
            <person name="Mudge J."/>
            <person name="Bharti A.K."/>
            <person name="Murray J.D."/>
            <person name="Naoumkina M.A."/>
            <person name="Rosen B."/>
            <person name="Silverstein K.A."/>
            <person name="Tang H."/>
            <person name="Rombauts S."/>
            <person name="Zhao P.X."/>
            <person name="Zhou P."/>
            <person name="Barbe V."/>
            <person name="Bardou P."/>
            <person name="Bechner M."/>
            <person name="Bellec A."/>
            <person name="Berger A."/>
            <person name="Berges H."/>
            <person name="Bidwell S."/>
            <person name="Bisseling T."/>
            <person name="Choisne N."/>
            <person name="Couloux A."/>
            <person name="Denny R."/>
            <person name="Deshpande S."/>
            <person name="Dai X."/>
            <person name="Doyle J.J."/>
            <person name="Dudez A.M."/>
            <person name="Farmer A.D."/>
            <person name="Fouteau S."/>
            <person name="Franken C."/>
            <person name="Gibelin C."/>
            <person name="Gish J."/>
            <person name="Goldstein S."/>
            <person name="Gonzalez A.J."/>
            <person name="Green P.J."/>
            <person name="Hallab A."/>
            <person name="Hartog M."/>
            <person name="Hua A."/>
            <person name="Humphray S.J."/>
            <person name="Jeong D.H."/>
            <person name="Jing Y."/>
            <person name="Jocker A."/>
            <person name="Kenton S.M."/>
            <person name="Kim D.J."/>
            <person name="Klee K."/>
            <person name="Lai H."/>
            <person name="Lang C."/>
            <person name="Lin S."/>
            <person name="Macmil S.L."/>
            <person name="Magdelenat G."/>
            <person name="Matthews L."/>
            <person name="McCorrison J."/>
            <person name="Monaghan E.L."/>
            <person name="Mun J.H."/>
            <person name="Najar F.Z."/>
            <person name="Nicholson C."/>
            <person name="Noirot C."/>
            <person name="O'Bleness M."/>
            <person name="Paule C.R."/>
            <person name="Poulain J."/>
            <person name="Prion F."/>
            <person name="Qin B."/>
            <person name="Qu C."/>
            <person name="Retzel E.F."/>
            <person name="Riddle C."/>
            <person name="Sallet E."/>
            <person name="Samain S."/>
            <person name="Samson N."/>
            <person name="Sanders I."/>
            <person name="Saurat O."/>
            <person name="Scarpelli C."/>
            <person name="Schiex T."/>
            <person name="Segurens B."/>
            <person name="Severin A.J."/>
            <person name="Sherrier D.J."/>
            <person name="Shi R."/>
            <person name="Sims S."/>
            <person name="Singer S.R."/>
            <person name="Sinharoy S."/>
            <person name="Sterck L."/>
            <person name="Viollet A."/>
            <person name="Wang B.B."/>
            <person name="Wang K."/>
            <person name="Wang M."/>
            <person name="Wang X."/>
            <person name="Warfsmann J."/>
            <person name="Weissenbach J."/>
            <person name="White D.D."/>
            <person name="White J.D."/>
            <person name="Wiley G.B."/>
            <person name="Wincker P."/>
            <person name="Xing Y."/>
            <person name="Yang L."/>
            <person name="Yao Z."/>
            <person name="Ying F."/>
            <person name="Zhai J."/>
            <person name="Zhou L."/>
            <person name="Zuber A."/>
            <person name="Denarie J."/>
            <person name="Dixon R.A."/>
            <person name="May G.D."/>
            <person name="Schwartz D.C."/>
            <person name="Rogers J."/>
            <person name="Quetier F."/>
            <person name="Town C.D."/>
            <person name="Roe B.A."/>
        </authorList>
    </citation>
    <scope>NUCLEOTIDE SEQUENCE [LARGE SCALE GENOMIC DNA]</scope>
    <source>
        <strain evidence="3">A17</strain>
        <strain evidence="4 5">cv. Jemalong A17</strain>
    </source>
</reference>
<reference evidence="4" key="3">
    <citation type="submission" date="2015-04" db="UniProtKB">
        <authorList>
            <consortium name="EnsemblPlants"/>
        </authorList>
    </citation>
    <scope>IDENTIFICATION</scope>
    <source>
        <strain evidence="4">cv. Jemalong A17</strain>
    </source>
</reference>
<evidence type="ECO:0000256" key="2">
    <source>
        <dbReference type="ARBA" id="ARBA00023274"/>
    </source>
</evidence>
<evidence type="ECO:0000313" key="5">
    <source>
        <dbReference type="Proteomes" id="UP000002051"/>
    </source>
</evidence>
<gene>
    <name evidence="3" type="ordered locus">MTR_3g079680</name>
</gene>
<proteinExistence type="predicted"/>
<dbReference type="STRING" id="3880.G7J6L4"/>
<keyword evidence="1 3" id="KW-0689">Ribosomal protein</keyword>
<dbReference type="SUPFAM" id="SSF54189">
    <property type="entry name" value="Ribosomal proteins S24e, L23 and L15e"/>
    <property type="match status" value="1"/>
</dbReference>
<sequence>MIVWYAMWEEENHGKQIRKKSGVLHKPINQASPASTFTDIHEIALKTIPSASKIEIKRVLESLYGFEKRGGIVIAKPDYKKAFVTQKTPKSLNKQAMAASIVEEVSGKSHGLDENKDTRGFKLQNGYYEGGFDCSGSNRFEISGSSRGRIE</sequence>
<dbReference type="Proteomes" id="UP000002051">
    <property type="component" value="Chromosome 3"/>
</dbReference>
<dbReference type="PaxDb" id="3880-AES62499"/>
<evidence type="ECO:0000256" key="1">
    <source>
        <dbReference type="ARBA" id="ARBA00022980"/>
    </source>
</evidence>
<evidence type="ECO:0000313" key="3">
    <source>
        <dbReference type="EMBL" id="AES71596.1"/>
    </source>
</evidence>
<dbReference type="AlphaFoldDB" id="G7J6L4"/>
<organism evidence="3 5">
    <name type="scientific">Medicago truncatula</name>
    <name type="common">Barrel medic</name>
    <name type="synonym">Medicago tribuloides</name>
    <dbReference type="NCBI Taxonomy" id="3880"/>
    <lineage>
        <taxon>Eukaryota</taxon>
        <taxon>Viridiplantae</taxon>
        <taxon>Streptophyta</taxon>
        <taxon>Embryophyta</taxon>
        <taxon>Tracheophyta</taxon>
        <taxon>Spermatophyta</taxon>
        <taxon>Magnoliopsida</taxon>
        <taxon>eudicotyledons</taxon>
        <taxon>Gunneridae</taxon>
        <taxon>Pentapetalae</taxon>
        <taxon>rosids</taxon>
        <taxon>fabids</taxon>
        <taxon>Fabales</taxon>
        <taxon>Fabaceae</taxon>
        <taxon>Papilionoideae</taxon>
        <taxon>50 kb inversion clade</taxon>
        <taxon>NPAAA clade</taxon>
        <taxon>Hologalegina</taxon>
        <taxon>IRL clade</taxon>
        <taxon>Trifolieae</taxon>
        <taxon>Medicago</taxon>
    </lineage>
</organism>